<dbReference type="Pfam" id="PF13302">
    <property type="entry name" value="Acetyltransf_3"/>
    <property type="match status" value="1"/>
</dbReference>
<accession>A0A7V4G7D0</accession>
<evidence type="ECO:0000259" key="1">
    <source>
        <dbReference type="PROSITE" id="PS51186"/>
    </source>
</evidence>
<feature type="domain" description="N-acetyltransferase" evidence="1">
    <location>
        <begin position="18"/>
        <end position="172"/>
    </location>
</feature>
<dbReference type="SUPFAM" id="SSF55729">
    <property type="entry name" value="Acyl-CoA N-acyltransferases (Nat)"/>
    <property type="match status" value="1"/>
</dbReference>
<dbReference type="InterPro" id="IPR000182">
    <property type="entry name" value="GNAT_dom"/>
</dbReference>
<dbReference type="EMBL" id="DSXI01000131">
    <property type="protein sequence ID" value="HGS04571.1"/>
    <property type="molecule type" value="Genomic_DNA"/>
</dbReference>
<reference evidence="2" key="1">
    <citation type="journal article" date="2020" name="mSystems">
        <title>Genome- and Community-Level Interaction Insights into Carbon Utilization and Element Cycling Functions of Hydrothermarchaeota in Hydrothermal Sediment.</title>
        <authorList>
            <person name="Zhou Z."/>
            <person name="Liu Y."/>
            <person name="Xu W."/>
            <person name="Pan J."/>
            <person name="Luo Z.H."/>
            <person name="Li M."/>
        </authorList>
    </citation>
    <scope>NUCLEOTIDE SEQUENCE [LARGE SCALE GENOMIC DNA]</scope>
    <source>
        <strain evidence="2">SpSt-548</strain>
    </source>
</reference>
<comment type="caution">
    <text evidence="2">The sequence shown here is derived from an EMBL/GenBank/DDBJ whole genome shotgun (WGS) entry which is preliminary data.</text>
</comment>
<organism evidence="2">
    <name type="scientific">Desulfobacca acetoxidans</name>
    <dbReference type="NCBI Taxonomy" id="60893"/>
    <lineage>
        <taxon>Bacteria</taxon>
        <taxon>Pseudomonadati</taxon>
        <taxon>Thermodesulfobacteriota</taxon>
        <taxon>Desulfobaccia</taxon>
        <taxon>Desulfobaccales</taxon>
        <taxon>Desulfobaccaceae</taxon>
        <taxon>Desulfobacca</taxon>
    </lineage>
</organism>
<dbReference type="CDD" id="cd04301">
    <property type="entry name" value="NAT_SF"/>
    <property type="match status" value="1"/>
</dbReference>
<gene>
    <name evidence="2" type="ORF">ENT08_02345</name>
</gene>
<dbReference type="AlphaFoldDB" id="A0A7V4G7D0"/>
<protein>
    <submittedName>
        <fullName evidence="2">N-acetyltransferase</fullName>
    </submittedName>
</protein>
<keyword evidence="2" id="KW-0808">Transferase</keyword>
<evidence type="ECO:0000313" key="2">
    <source>
        <dbReference type="EMBL" id="HGS04571.1"/>
    </source>
</evidence>
<name>A0A7V4G7D0_9BACT</name>
<proteinExistence type="predicted"/>
<dbReference type="InterPro" id="IPR016181">
    <property type="entry name" value="Acyl_CoA_acyltransferase"/>
</dbReference>
<dbReference type="Gene3D" id="3.40.630.30">
    <property type="match status" value="1"/>
</dbReference>
<sequence length="191" mass="21590">MNMAQYQKIGVLKDGRRVILRPLAKEDRDKLLDFFRRVDDRDLMFLRSDVRDPKVIDDWVNNIDLTKVFPLIAETEDGRIVGDATLHMRKVGWKRHLGNVRVVVAKDFQGKGLGTLMVNEIVDLAAEFGLEKLVAEIHLQATAAITTFKKAGFSAKAVFEDLVKDPMGQRGDLVVMVCDVQGLDRRRAEQG</sequence>
<dbReference type="GO" id="GO:0016747">
    <property type="term" value="F:acyltransferase activity, transferring groups other than amino-acyl groups"/>
    <property type="evidence" value="ECO:0007669"/>
    <property type="project" value="InterPro"/>
</dbReference>
<dbReference type="PROSITE" id="PS51186">
    <property type="entry name" value="GNAT"/>
    <property type="match status" value="1"/>
</dbReference>